<keyword evidence="4" id="KW-0238">DNA-binding</keyword>
<protein>
    <submittedName>
        <fullName evidence="4">DNA-binding CsgD family transcriptional regulator</fullName>
    </submittedName>
</protein>
<name>A0AAE3ZMG4_9ACTN</name>
<keyword evidence="5" id="KW-1185">Reference proteome</keyword>
<dbReference type="Gene3D" id="3.40.50.300">
    <property type="entry name" value="P-loop containing nucleotide triphosphate hydrolases"/>
    <property type="match status" value="1"/>
</dbReference>
<dbReference type="GO" id="GO:0004016">
    <property type="term" value="F:adenylate cyclase activity"/>
    <property type="evidence" value="ECO:0007669"/>
    <property type="project" value="TreeGrafter"/>
</dbReference>
<evidence type="ECO:0000256" key="2">
    <source>
        <dbReference type="ARBA" id="ARBA00022840"/>
    </source>
</evidence>
<keyword evidence="2" id="KW-0067">ATP-binding</keyword>
<dbReference type="SMART" id="SM00421">
    <property type="entry name" value="HTH_LUXR"/>
    <property type="match status" value="1"/>
</dbReference>
<feature type="domain" description="HTH luxR-type" evidence="3">
    <location>
        <begin position="854"/>
        <end position="919"/>
    </location>
</feature>
<dbReference type="InterPro" id="IPR027417">
    <property type="entry name" value="P-loop_NTPase"/>
</dbReference>
<proteinExistence type="predicted"/>
<dbReference type="PROSITE" id="PS50043">
    <property type="entry name" value="HTH_LUXR_2"/>
    <property type="match status" value="1"/>
</dbReference>
<evidence type="ECO:0000313" key="5">
    <source>
        <dbReference type="Proteomes" id="UP001183629"/>
    </source>
</evidence>
<dbReference type="EMBL" id="JAVDYC010000001">
    <property type="protein sequence ID" value="MDR7320813.1"/>
    <property type="molecule type" value="Genomic_DNA"/>
</dbReference>
<gene>
    <name evidence="4" type="ORF">J2S44_001063</name>
</gene>
<keyword evidence="1" id="KW-0547">Nucleotide-binding</keyword>
<dbReference type="PANTHER" id="PTHR16305">
    <property type="entry name" value="TESTICULAR SOLUBLE ADENYLYL CYCLASE"/>
    <property type="match status" value="1"/>
</dbReference>
<evidence type="ECO:0000256" key="1">
    <source>
        <dbReference type="ARBA" id="ARBA00022741"/>
    </source>
</evidence>
<dbReference type="Gene3D" id="1.10.10.10">
    <property type="entry name" value="Winged helix-like DNA-binding domain superfamily/Winged helix DNA-binding domain"/>
    <property type="match status" value="1"/>
</dbReference>
<dbReference type="Pfam" id="PF00196">
    <property type="entry name" value="GerE"/>
    <property type="match status" value="1"/>
</dbReference>
<evidence type="ECO:0000313" key="4">
    <source>
        <dbReference type="EMBL" id="MDR7320813.1"/>
    </source>
</evidence>
<dbReference type="InterPro" id="IPR016032">
    <property type="entry name" value="Sig_transdc_resp-reg_C-effctor"/>
</dbReference>
<dbReference type="InterPro" id="IPR000792">
    <property type="entry name" value="Tscrpt_reg_LuxR_C"/>
</dbReference>
<dbReference type="GO" id="GO:0003677">
    <property type="term" value="F:DNA binding"/>
    <property type="evidence" value="ECO:0007669"/>
    <property type="project" value="UniProtKB-KW"/>
</dbReference>
<dbReference type="Proteomes" id="UP001183629">
    <property type="component" value="Unassembled WGS sequence"/>
</dbReference>
<dbReference type="GO" id="GO:0006355">
    <property type="term" value="P:regulation of DNA-templated transcription"/>
    <property type="evidence" value="ECO:0007669"/>
    <property type="project" value="InterPro"/>
</dbReference>
<dbReference type="InterPro" id="IPR036388">
    <property type="entry name" value="WH-like_DNA-bd_sf"/>
</dbReference>
<dbReference type="PANTHER" id="PTHR16305:SF35">
    <property type="entry name" value="TRANSCRIPTIONAL ACTIVATOR DOMAIN"/>
    <property type="match status" value="1"/>
</dbReference>
<dbReference type="SUPFAM" id="SSF46894">
    <property type="entry name" value="C-terminal effector domain of the bipartite response regulators"/>
    <property type="match status" value="1"/>
</dbReference>
<comment type="caution">
    <text evidence="4">The sequence shown here is derived from an EMBL/GenBank/DDBJ whole genome shotgun (WGS) entry which is preliminary data.</text>
</comment>
<dbReference type="Pfam" id="PF13191">
    <property type="entry name" value="AAA_16"/>
    <property type="match status" value="1"/>
</dbReference>
<dbReference type="GO" id="GO:0005737">
    <property type="term" value="C:cytoplasm"/>
    <property type="evidence" value="ECO:0007669"/>
    <property type="project" value="TreeGrafter"/>
</dbReference>
<accession>A0AAE3ZMG4</accession>
<reference evidence="4 5" key="1">
    <citation type="submission" date="2023-07" db="EMBL/GenBank/DDBJ databases">
        <title>Sequencing the genomes of 1000 actinobacteria strains.</title>
        <authorList>
            <person name="Klenk H.-P."/>
        </authorList>
    </citation>
    <scope>NUCLEOTIDE SEQUENCE [LARGE SCALE GENOMIC DNA]</scope>
    <source>
        <strain evidence="4 5">DSM 44711</strain>
    </source>
</reference>
<dbReference type="RefSeq" id="WP_310409468.1">
    <property type="nucleotide sequence ID" value="NZ_JAVDYC010000001.1"/>
</dbReference>
<dbReference type="GO" id="GO:0005524">
    <property type="term" value="F:ATP binding"/>
    <property type="evidence" value="ECO:0007669"/>
    <property type="project" value="UniProtKB-KW"/>
</dbReference>
<dbReference type="AlphaFoldDB" id="A0AAE3ZMG4"/>
<dbReference type="CDD" id="cd06170">
    <property type="entry name" value="LuxR_C_like"/>
    <property type="match status" value="1"/>
</dbReference>
<evidence type="ECO:0000259" key="3">
    <source>
        <dbReference type="PROSITE" id="PS50043"/>
    </source>
</evidence>
<dbReference type="PRINTS" id="PR00038">
    <property type="entry name" value="HTHLUXR"/>
</dbReference>
<organism evidence="4 5">
    <name type="scientific">Catenuloplanes niger</name>
    <dbReference type="NCBI Taxonomy" id="587534"/>
    <lineage>
        <taxon>Bacteria</taxon>
        <taxon>Bacillati</taxon>
        <taxon>Actinomycetota</taxon>
        <taxon>Actinomycetes</taxon>
        <taxon>Micromonosporales</taxon>
        <taxon>Micromonosporaceae</taxon>
        <taxon>Catenuloplanes</taxon>
    </lineage>
</organism>
<sequence>MTFLGRRQERAALREHIEAARRATGGAILVTGPAGIGKTALVGETIQAVTGVRVLQTVGAQYDMELPYAALQQLLQPLTDSIESLPEQQAQAVASALGMGMGKTVAPSSVLVALGTLNLLAGTAEDLPVICVVDDAHWLDDASSQALAFVARRLGGMAVSLIFVAREPLTSDVLNGVTVLRLHGLEDTDARILLRTSLRAPLDPRVRDRILAEAQGNPLALLELPRSADMGALAGGFGIPAGAQLPRTLEAGFQERLERLPAHARLFLLVASADPTGDPVVVWRAARHLGLDPVSASHGVDSGLMQTDIRIRFRHPLVRSAIYESATSDDRRAVHDALALATDPLIDPERRAWHAAQAAVEPDERLAEELERLANRARARGGLAASGAFLEQSAALTPDIGARARRLLAAALARRECGDFSRALRLVAEAEAAGHDPVVHAEAQVVRARVAFDRGRDESAVRELIAAAKAVGPFDVLLGRDVLFDALAAATFLGRIATWSLTVDLAEAVLGLPVVEDRKRPLDRLLDGLISRITNGGKVDQQAIRPVLALYMKHGSEAGQDTRADERFGIGELWLACSAAEDIWDDRIFVALARQQLDYARDNGALAAMPVALSYRALSLVHEGRFPPAQRLVDEAYAVSDEIGAPRMAFVDMAIAAWQGDRQRVRKLTEQAAADATARGEGRLLTAAEYATAVHFNGMGEFEAAADACRTAVHLDEPSFPVWLIPEFVEATARSGQREEALEVVRRLEQVAAGLDTDWCTGTARYIRALVSAGDEADTAYQESITYLARTSGRIHLARARLAYGEWLHGEEHKGRAREQLEAAHEMFLSMGARDFAGRASRALRAATGVVRRHNAGEAALTAQEQAVTRLVARGATSKEAAAELFISPRTVDAHLRSIFAKLGVKSRRELRDMYRETADGGR</sequence>
<dbReference type="InterPro" id="IPR041664">
    <property type="entry name" value="AAA_16"/>
</dbReference>
<dbReference type="SUPFAM" id="SSF52540">
    <property type="entry name" value="P-loop containing nucleoside triphosphate hydrolases"/>
    <property type="match status" value="1"/>
</dbReference>